<evidence type="ECO:0008006" key="4">
    <source>
        <dbReference type="Google" id="ProtNLM"/>
    </source>
</evidence>
<accession>A0A918APW8</accession>
<dbReference type="Proteomes" id="UP000639606">
    <property type="component" value="Unassembled WGS sequence"/>
</dbReference>
<dbReference type="AlphaFoldDB" id="A0A918APW8"/>
<protein>
    <recommendedName>
        <fullName evidence="4">Protein kinase domain-containing protein</fullName>
    </recommendedName>
</protein>
<organism evidence="2 3">
    <name type="scientific">Saccharothrix coeruleofusca</name>
    <dbReference type="NCBI Taxonomy" id="33919"/>
    <lineage>
        <taxon>Bacteria</taxon>
        <taxon>Bacillati</taxon>
        <taxon>Actinomycetota</taxon>
        <taxon>Actinomycetes</taxon>
        <taxon>Pseudonocardiales</taxon>
        <taxon>Pseudonocardiaceae</taxon>
        <taxon>Saccharothrix</taxon>
    </lineage>
</organism>
<sequence>MGAVREPERCRDVFGVLREVVVEDVGEFVTPGSVLEQRLVHVDGALFVRKYVSRAAGARDPRRYDLLDREVRAGTRLGQVFKRLYPRELARLAAYNLDVEEPFALLHAYHGEPAIGPASRFAEDERRRFEQELFRALVLTAAAGVVHGAVGMEAVRWQEGRLQLVDFEHALRVGDPRWDASSPDGAGRTGARADPRDDVWDAARLLRRVSLGPHADGPVLDRARDPERLRVLLDPVFDNPVELRPRAAEVLAALRGDPSLPPTTDPEAGLGPGRALFDQVSAAKGGPPSPPPARPPRRGRRGLRLFSLLAVAVLTATAPFGKGARR</sequence>
<evidence type="ECO:0000256" key="1">
    <source>
        <dbReference type="SAM" id="MobiDB-lite"/>
    </source>
</evidence>
<dbReference type="RefSeq" id="WP_189225456.1">
    <property type="nucleotide sequence ID" value="NZ_BMRG01000010.1"/>
</dbReference>
<proteinExistence type="predicted"/>
<reference evidence="2" key="2">
    <citation type="submission" date="2020-09" db="EMBL/GenBank/DDBJ databases">
        <authorList>
            <person name="Sun Q."/>
            <person name="Ohkuma M."/>
        </authorList>
    </citation>
    <scope>NUCLEOTIDE SEQUENCE</scope>
    <source>
        <strain evidence="2">JCM 3313</strain>
    </source>
</reference>
<dbReference type="EMBL" id="BMRG01000010">
    <property type="protein sequence ID" value="GGP68668.1"/>
    <property type="molecule type" value="Genomic_DNA"/>
</dbReference>
<gene>
    <name evidence="2" type="ORF">GCM10010185_46960</name>
</gene>
<keyword evidence="3" id="KW-1185">Reference proteome</keyword>
<feature type="region of interest" description="Disordered" evidence="1">
    <location>
        <begin position="279"/>
        <end position="299"/>
    </location>
</feature>
<evidence type="ECO:0000313" key="3">
    <source>
        <dbReference type="Proteomes" id="UP000639606"/>
    </source>
</evidence>
<feature type="region of interest" description="Disordered" evidence="1">
    <location>
        <begin position="176"/>
        <end position="195"/>
    </location>
</feature>
<reference evidence="2" key="1">
    <citation type="journal article" date="2014" name="Int. J. Syst. Evol. Microbiol.">
        <title>Complete genome sequence of Corynebacterium casei LMG S-19264T (=DSM 44701T), isolated from a smear-ripened cheese.</title>
        <authorList>
            <consortium name="US DOE Joint Genome Institute (JGI-PGF)"/>
            <person name="Walter F."/>
            <person name="Albersmeier A."/>
            <person name="Kalinowski J."/>
            <person name="Ruckert C."/>
        </authorList>
    </citation>
    <scope>NUCLEOTIDE SEQUENCE</scope>
    <source>
        <strain evidence="2">JCM 3313</strain>
    </source>
</reference>
<evidence type="ECO:0000313" key="2">
    <source>
        <dbReference type="EMBL" id="GGP68668.1"/>
    </source>
</evidence>
<name>A0A918APW8_9PSEU</name>
<comment type="caution">
    <text evidence="2">The sequence shown here is derived from an EMBL/GenBank/DDBJ whole genome shotgun (WGS) entry which is preliminary data.</text>
</comment>